<organism evidence="3 4">
    <name type="scientific">Pseudoscardovia suis</name>
    <dbReference type="NCBI Taxonomy" id="987063"/>
    <lineage>
        <taxon>Bacteria</taxon>
        <taxon>Bacillati</taxon>
        <taxon>Actinomycetota</taxon>
        <taxon>Actinomycetes</taxon>
        <taxon>Bifidobacteriales</taxon>
        <taxon>Bifidobacteriaceae</taxon>
        <taxon>Pseudoscardovia</taxon>
    </lineage>
</organism>
<feature type="region of interest" description="Disordered" evidence="1">
    <location>
        <begin position="565"/>
        <end position="584"/>
    </location>
</feature>
<feature type="region of interest" description="Disordered" evidence="1">
    <location>
        <begin position="333"/>
        <end position="371"/>
    </location>
</feature>
<feature type="region of interest" description="Disordered" evidence="1">
    <location>
        <begin position="623"/>
        <end position="678"/>
    </location>
</feature>
<keyword evidence="2" id="KW-0472">Membrane</keyword>
<feature type="region of interest" description="Disordered" evidence="1">
    <location>
        <begin position="284"/>
        <end position="308"/>
    </location>
</feature>
<feature type="transmembrane region" description="Helical" evidence="2">
    <location>
        <begin position="22"/>
        <end position="46"/>
    </location>
</feature>
<accession>A0A261F502</accession>
<dbReference type="InterPro" id="IPR015943">
    <property type="entry name" value="WD40/YVTN_repeat-like_dom_sf"/>
</dbReference>
<name>A0A261F502_9BIFI</name>
<keyword evidence="2" id="KW-1133">Transmembrane helix</keyword>
<proteinExistence type="predicted"/>
<dbReference type="OrthoDB" id="6189277at2"/>
<evidence type="ECO:0000256" key="1">
    <source>
        <dbReference type="SAM" id="MobiDB-lite"/>
    </source>
</evidence>
<gene>
    <name evidence="3" type="ORF">PSSU_0089</name>
</gene>
<feature type="compositionally biased region" description="Low complexity" evidence="1">
    <location>
        <begin position="348"/>
        <end position="371"/>
    </location>
</feature>
<evidence type="ECO:0000256" key="2">
    <source>
        <dbReference type="SAM" id="Phobius"/>
    </source>
</evidence>
<dbReference type="SUPFAM" id="SSF50969">
    <property type="entry name" value="YVTN repeat-like/Quinoprotein amine dehydrogenase"/>
    <property type="match status" value="1"/>
</dbReference>
<reference evidence="3 4" key="1">
    <citation type="journal article" date="2017" name="BMC Genomics">
        <title>Comparative genomic and phylogenomic analyses of the Bifidobacteriaceae family.</title>
        <authorList>
            <person name="Lugli G.A."/>
            <person name="Milani C."/>
            <person name="Turroni F."/>
            <person name="Duranti S."/>
            <person name="Mancabelli L."/>
            <person name="Mangifesta M."/>
            <person name="Ferrario C."/>
            <person name="Modesto M."/>
            <person name="Mattarelli P."/>
            <person name="Jiri K."/>
            <person name="van Sinderen D."/>
            <person name="Ventura M."/>
        </authorList>
    </citation>
    <scope>NUCLEOTIDE SEQUENCE [LARGE SCALE GENOMIC DNA]</scope>
    <source>
        <strain evidence="3 4">DSM 24744</strain>
    </source>
</reference>
<keyword evidence="2" id="KW-0812">Transmembrane</keyword>
<dbReference type="Gene3D" id="2.130.10.10">
    <property type="entry name" value="YVTN repeat-like/Quinoprotein amine dehydrogenase"/>
    <property type="match status" value="1"/>
</dbReference>
<dbReference type="AlphaFoldDB" id="A0A261F502"/>
<evidence type="ECO:0000313" key="4">
    <source>
        <dbReference type="Proteomes" id="UP000216454"/>
    </source>
</evidence>
<dbReference type="Proteomes" id="UP000216454">
    <property type="component" value="Unassembled WGS sequence"/>
</dbReference>
<dbReference type="EMBL" id="MWWQ01000001">
    <property type="protein sequence ID" value="OZG53986.1"/>
    <property type="molecule type" value="Genomic_DNA"/>
</dbReference>
<feature type="transmembrane region" description="Helical" evidence="2">
    <location>
        <begin position="594"/>
        <end position="615"/>
    </location>
</feature>
<dbReference type="InterPro" id="IPR011044">
    <property type="entry name" value="Quino_amine_DH_bsu"/>
</dbReference>
<dbReference type="PROSITE" id="PS51257">
    <property type="entry name" value="PROKAR_LIPOPROTEIN"/>
    <property type="match status" value="1"/>
</dbReference>
<feature type="compositionally biased region" description="Low complexity" evidence="1">
    <location>
        <begin position="477"/>
        <end position="488"/>
    </location>
</feature>
<feature type="region of interest" description="Disordered" evidence="1">
    <location>
        <begin position="464"/>
        <end position="491"/>
    </location>
</feature>
<comment type="caution">
    <text evidence="3">The sequence shown here is derived from an EMBL/GenBank/DDBJ whole genome shotgun (WGS) entry which is preliminary data.</text>
</comment>
<keyword evidence="4" id="KW-1185">Reference proteome</keyword>
<evidence type="ECO:0000313" key="3">
    <source>
        <dbReference type="EMBL" id="OZG53986.1"/>
    </source>
</evidence>
<sequence>MGCKHGFGWAEHEGSLRNVGRFLGTSLAAMLAACLCVTMCLAGAFAGTRPAFAEGVNATSDRKLGVLLDAPCFNNDNALSAAMSPDGDTIYLFATDGMICKVNADDLTVEQTAQAQVPASSWYNLEQSAVSPDGEYVAVRIGYSILLVNTSDLSSRIIDASGRYVFTNEGRTLMTIDGKTDPQAHGGTVSIDVWNTSDGSQVSRTPVTGLPGFPWVQCISPDEKTIYAYVDGETSSQRHVYAIDAATGAATDMNITEAGGDPGIVQGALVYAASVRHLPTYVVESRPSDEQSGAAATGSATGSATDGATDSAAVTNAAATANVAKNAASGLSTDISGASHAEPVSRESSNSSDSPDGGSSQSPSTSATQDATAMGDVWAIDTNARTVQKVRSYETDAANPGDMVVMSADSSLCLLAEKDGRKFVSTSDWKTTGSVPGKDPIFVDLSDDGKLAYSASAISSQNVQANDSTDDAKNQGTTMTMTTTDTATGESVSQSVDASAWEDNRHYVEGDFSPQVMWAHLSADGTWCYAMYFSRIPANDGQTGASGLLKIPVLDAAGLQAALQSEHESAADGGGDAATAVTDPRQDAARRRGVIAGVAAIVVVALAVVVAVVAAKRRKAKAAVVAADRSEPTGTAGATASEGSAAAATDGVADGSASEPMDAPAADSVTGDSQERTF</sequence>
<feature type="compositionally biased region" description="Low complexity" evidence="1">
    <location>
        <begin position="292"/>
        <end position="308"/>
    </location>
</feature>
<protein>
    <submittedName>
        <fullName evidence="3">Uncharacterized protein</fullName>
    </submittedName>
</protein>
<dbReference type="RefSeq" id="WP_094690435.1">
    <property type="nucleotide sequence ID" value="NZ_MWWQ01000001.1"/>
</dbReference>
<feature type="compositionally biased region" description="Low complexity" evidence="1">
    <location>
        <begin position="623"/>
        <end position="651"/>
    </location>
</feature>